<dbReference type="STRING" id="1210063.GCA_001612665_06182"/>
<keyword evidence="4" id="KW-1185">Reference proteome</keyword>
<evidence type="ECO:0000259" key="2">
    <source>
        <dbReference type="Pfam" id="PF08327"/>
    </source>
</evidence>
<accession>A0A4R1FG26</accession>
<gene>
    <name evidence="3" type="ORF">DFR71_5955</name>
</gene>
<reference evidence="3 4" key="1">
    <citation type="submission" date="2019-03" db="EMBL/GenBank/DDBJ databases">
        <title>Genomic Encyclopedia of Type Strains, Phase IV (KMG-IV): sequencing the most valuable type-strain genomes for metagenomic binning, comparative biology and taxonomic classification.</title>
        <authorList>
            <person name="Goeker M."/>
        </authorList>
    </citation>
    <scope>NUCLEOTIDE SEQUENCE [LARGE SCALE GENOMIC DNA]</scope>
    <source>
        <strain evidence="3 4">DSM 44684</strain>
    </source>
</reference>
<evidence type="ECO:0000313" key="3">
    <source>
        <dbReference type="EMBL" id="TCJ93313.1"/>
    </source>
</evidence>
<evidence type="ECO:0000256" key="1">
    <source>
        <dbReference type="ARBA" id="ARBA00006817"/>
    </source>
</evidence>
<protein>
    <submittedName>
        <fullName evidence="3">Uncharacterized protein YndB with AHSA1/START domain</fullName>
    </submittedName>
</protein>
<dbReference type="InterPro" id="IPR013538">
    <property type="entry name" value="ASHA1/2-like_C"/>
</dbReference>
<dbReference type="Gene3D" id="3.30.530.20">
    <property type="match status" value="1"/>
</dbReference>
<proteinExistence type="inferred from homology"/>
<dbReference type="Proteomes" id="UP000294856">
    <property type="component" value="Unassembled WGS sequence"/>
</dbReference>
<evidence type="ECO:0000313" key="4">
    <source>
        <dbReference type="Proteomes" id="UP000294856"/>
    </source>
</evidence>
<dbReference type="Pfam" id="PF08327">
    <property type="entry name" value="AHSA1"/>
    <property type="match status" value="1"/>
</dbReference>
<comment type="similarity">
    <text evidence="1">Belongs to the AHA1 family.</text>
</comment>
<dbReference type="EMBL" id="SMFR01000006">
    <property type="protein sequence ID" value="TCJ93313.1"/>
    <property type="molecule type" value="Genomic_DNA"/>
</dbReference>
<organism evidence="3 4">
    <name type="scientific">Nocardia alba</name>
    <dbReference type="NCBI Taxonomy" id="225051"/>
    <lineage>
        <taxon>Bacteria</taxon>
        <taxon>Bacillati</taxon>
        <taxon>Actinomycetota</taxon>
        <taxon>Actinomycetes</taxon>
        <taxon>Mycobacteriales</taxon>
        <taxon>Nocardiaceae</taxon>
        <taxon>Nocardia</taxon>
    </lineage>
</organism>
<comment type="caution">
    <text evidence="3">The sequence shown here is derived from an EMBL/GenBank/DDBJ whole genome shotgun (WGS) entry which is preliminary data.</text>
</comment>
<name>A0A4R1FG26_9NOCA</name>
<dbReference type="AlphaFoldDB" id="A0A4R1FG26"/>
<dbReference type="SUPFAM" id="SSF55961">
    <property type="entry name" value="Bet v1-like"/>
    <property type="match status" value="1"/>
</dbReference>
<sequence>MIDRRWSRGYREGMATTRIGTQINAPRSTVYRLMLDAVAIATWMPPPGATAAVHRFEPKEGGSFSVTLSYDEPTETGETPVLHHEALFGKFRTLVPNEQVVEVLEFVTETPGMTGAQTVTFTLTDADGGTHLDTVHEGVPEGLSSALNEKTWHDALTKLKALAERESRG</sequence>
<dbReference type="InterPro" id="IPR023393">
    <property type="entry name" value="START-like_dom_sf"/>
</dbReference>
<feature type="domain" description="Activator of Hsp90 ATPase homologue 1/2-like C-terminal" evidence="2">
    <location>
        <begin position="24"/>
        <end position="164"/>
    </location>
</feature>